<accession>A0A2W4RXU7</accession>
<evidence type="ECO:0000313" key="2">
    <source>
        <dbReference type="Proteomes" id="UP000249396"/>
    </source>
</evidence>
<protein>
    <submittedName>
        <fullName evidence="1">Uncharacterized protein</fullName>
    </submittedName>
</protein>
<reference evidence="1 2" key="1">
    <citation type="journal article" date="2018" name="Aquat. Microb. Ecol.">
        <title>Gammaproteobacterial methanotrophs dominate.</title>
        <authorList>
            <person name="Rissanen A.J."/>
            <person name="Saarenheimo J."/>
            <person name="Tiirola M."/>
            <person name="Peura S."/>
            <person name="Aalto S.L."/>
            <person name="Karvinen A."/>
            <person name="Nykanen H."/>
        </authorList>
    </citation>
    <scope>NUCLEOTIDE SEQUENCE [LARGE SCALE GENOMIC DNA]</scope>
    <source>
        <strain evidence="1">AMbin10</strain>
    </source>
</reference>
<sequence length="1082" mass="104794">VVTGPTILIGGTNSNITAANGLSLTVKATGSSQGAITVQSGGNLVGTNSTLNVEASGANGAVDVQSGGLITGATLVKSDSSDITIEGKVSTTTATAGHDVIVTGSLTSSTTTAANNVTVTGGTLTDVAGVTATNGAVAVTAGGVIQNSTDNTDLIVTGQTVSVDGANSIISKTGIGNLTVEAKGADPTGGYSLTVSNFGQILGNNTGSMQLVTPTTNGSIAISANGTVERSSSGELDLTSTRVLVDGTLKSDAGNIVVGGNSNGGNPTNYTFAAGTTNASGDLSVSGTLYSGSVIVGGTLTNTGSLTANNISGNSFEITNALSVISITAKDYIHVTSPSGVLTANTVNAANILVENSGSIQDTNTVGQNDFILEASGKDKWTLSDPNNPIPYAFTIRTGGQITGGNTGNMSLFADQGTLGIDGAGSKIAGGNTGGTLQVGDVNVTSTLNPTMQINTQLVSVTGGGLIQKTAGTDLTVRGGGVLVDGTNSSININFATGSGNLLIETTNSDAVVGQSAITVSNGGQITLNSSGSMKLGTTDLAGTVNVGGTVERLSTGTLEVDARNVVVNGLLKSDLGDINVKGNSSFTADWTTTPATGTAEAKNNLNVSGALKTGTALADTQNLNVTGLLATSTATSTAGAVQVTGGGKLQDQGGSLAVTGVNLLVDGGNSNIASTGQGQFTVEATGKDGQVTGAGPTAMTIQNSGQITGSNTGDMTVFADQGTVGVTGTGSQITGSNSGALNVGTNGTVTSKQVSVTIGGVIQKTVGGNLTVQSGNILIDGANSLVTVGASATGAFNVVAATTADPNGTTGAVMVSNGGTVAGTASPLTVEAITGSVTVASGSFINAATLVKSDVSNINITGTVSTTTTTAGLDVIVNAGGSLTSGTTTANRNVTVTGGTLTDLAGVTATNGAVKVTAGGVIQNSTDKTDLIVTGQTISVDGTASTISKTGIGNLIVEAQGADPLPNYALSVTNNGAITGSNTGNISIFADQGTVSVAGGTITGANTGTMNVGTDGSVTSKQVSVTTGGVIQKTAGTNLTVQGGNVLVDGAKSLVTAGNGATGAFNVAATGTDSTSATGYA</sequence>
<name>A0A2W4RXU7_9GAMM</name>
<comment type="caution">
    <text evidence="1">The sequence shown here is derived from an EMBL/GenBank/DDBJ whole genome shotgun (WGS) entry which is preliminary data.</text>
</comment>
<evidence type="ECO:0000313" key="1">
    <source>
        <dbReference type="EMBL" id="PZN86069.1"/>
    </source>
</evidence>
<dbReference type="Proteomes" id="UP000249396">
    <property type="component" value="Unassembled WGS sequence"/>
</dbReference>
<dbReference type="AlphaFoldDB" id="A0A2W4RXU7"/>
<feature type="non-terminal residue" evidence="1">
    <location>
        <position position="1"/>
    </location>
</feature>
<organism evidence="1 2">
    <name type="scientific">Candidatus Methylumidiphilus alinenensis</name>
    <dbReference type="NCBI Taxonomy" id="2202197"/>
    <lineage>
        <taxon>Bacteria</taxon>
        <taxon>Pseudomonadati</taxon>
        <taxon>Pseudomonadota</taxon>
        <taxon>Gammaproteobacteria</taxon>
        <taxon>Methylococcales</taxon>
        <taxon>Candidatus Methylumidiphilus</taxon>
    </lineage>
</organism>
<feature type="non-terminal residue" evidence="1">
    <location>
        <position position="1082"/>
    </location>
</feature>
<proteinExistence type="predicted"/>
<dbReference type="EMBL" id="QJPH01000096">
    <property type="protein sequence ID" value="PZN86069.1"/>
    <property type="molecule type" value="Genomic_DNA"/>
</dbReference>
<gene>
    <name evidence="1" type="ORF">DM484_01095</name>
</gene>